<comment type="caution">
    <text evidence="3">The sequence shown here is derived from an EMBL/GenBank/DDBJ whole genome shotgun (WGS) entry which is preliminary data.</text>
</comment>
<protein>
    <submittedName>
        <fullName evidence="3">GGDEF domain-containing protein</fullName>
    </submittedName>
</protein>
<keyword evidence="4" id="KW-1185">Reference proteome</keyword>
<accession>A0ABS5PKQ2</accession>
<proteinExistence type="predicted"/>
<dbReference type="Proteomes" id="UP000746471">
    <property type="component" value="Unassembled WGS sequence"/>
</dbReference>
<dbReference type="InterPro" id="IPR050706">
    <property type="entry name" value="Cyclic-di-GMP_PDE-like"/>
</dbReference>
<dbReference type="RefSeq" id="WP_213235503.1">
    <property type="nucleotide sequence ID" value="NZ_JAHBCL010000004.1"/>
</dbReference>
<dbReference type="Gene3D" id="3.30.70.270">
    <property type="match status" value="1"/>
</dbReference>
<keyword evidence="1" id="KW-0812">Transmembrane</keyword>
<dbReference type="InterPro" id="IPR000160">
    <property type="entry name" value="GGDEF_dom"/>
</dbReference>
<name>A0ABS5PKQ2_9FIRM</name>
<dbReference type="SUPFAM" id="SSF55073">
    <property type="entry name" value="Nucleotide cyclase"/>
    <property type="match status" value="1"/>
</dbReference>
<dbReference type="SUPFAM" id="SSF141868">
    <property type="entry name" value="EAL domain-like"/>
    <property type="match status" value="1"/>
</dbReference>
<dbReference type="SMART" id="SM00052">
    <property type="entry name" value="EAL"/>
    <property type="match status" value="1"/>
</dbReference>
<dbReference type="EMBL" id="JAHBCL010000004">
    <property type="protein sequence ID" value="MBS7525719.1"/>
    <property type="molecule type" value="Genomic_DNA"/>
</dbReference>
<evidence type="ECO:0000256" key="1">
    <source>
        <dbReference type="SAM" id="Phobius"/>
    </source>
</evidence>
<dbReference type="InterPro" id="IPR029787">
    <property type="entry name" value="Nucleotide_cyclase"/>
</dbReference>
<evidence type="ECO:0000259" key="2">
    <source>
        <dbReference type="PROSITE" id="PS50883"/>
    </source>
</evidence>
<reference evidence="3 4" key="1">
    <citation type="submission" date="2021-05" db="EMBL/GenBank/DDBJ databases">
        <title>Fusibacter ferrireducens sp. nov., an anaerobic, sulfur- and Fe-reducing bacterium isolated from the mangrove sediment.</title>
        <authorList>
            <person name="Qiu D."/>
        </authorList>
    </citation>
    <scope>NUCLEOTIDE SEQUENCE [LARGE SCALE GENOMIC DNA]</scope>
    <source>
        <strain evidence="3 4">DSM 12116</strain>
    </source>
</reference>
<evidence type="ECO:0000313" key="3">
    <source>
        <dbReference type="EMBL" id="MBS7525719.1"/>
    </source>
</evidence>
<dbReference type="InterPro" id="IPR035919">
    <property type="entry name" value="EAL_sf"/>
</dbReference>
<dbReference type="Pfam" id="PF00563">
    <property type="entry name" value="EAL"/>
    <property type="match status" value="1"/>
</dbReference>
<dbReference type="PROSITE" id="PS50883">
    <property type="entry name" value="EAL"/>
    <property type="match status" value="1"/>
</dbReference>
<dbReference type="CDD" id="cd01948">
    <property type="entry name" value="EAL"/>
    <property type="match status" value="1"/>
</dbReference>
<dbReference type="InterPro" id="IPR001633">
    <property type="entry name" value="EAL_dom"/>
</dbReference>
<dbReference type="PANTHER" id="PTHR33121">
    <property type="entry name" value="CYCLIC DI-GMP PHOSPHODIESTERASE PDEF"/>
    <property type="match status" value="1"/>
</dbReference>
<dbReference type="InterPro" id="IPR043128">
    <property type="entry name" value="Rev_trsase/Diguanyl_cyclase"/>
</dbReference>
<organism evidence="3 4">
    <name type="scientific">Fusibacter paucivorans</name>
    <dbReference type="NCBI Taxonomy" id="76009"/>
    <lineage>
        <taxon>Bacteria</taxon>
        <taxon>Bacillati</taxon>
        <taxon>Bacillota</taxon>
        <taxon>Clostridia</taxon>
        <taxon>Eubacteriales</taxon>
        <taxon>Eubacteriales Family XII. Incertae Sedis</taxon>
        <taxon>Fusibacter</taxon>
    </lineage>
</organism>
<gene>
    <name evidence="3" type="ORF">KHM83_03405</name>
</gene>
<dbReference type="Gene3D" id="3.20.20.450">
    <property type="entry name" value="EAL domain"/>
    <property type="match status" value="1"/>
</dbReference>
<evidence type="ECO:0000313" key="4">
    <source>
        <dbReference type="Proteomes" id="UP000746471"/>
    </source>
</evidence>
<dbReference type="PANTHER" id="PTHR33121:SF70">
    <property type="entry name" value="SIGNALING PROTEIN YKOW"/>
    <property type="match status" value="1"/>
</dbReference>
<keyword evidence="1" id="KW-1133">Transmembrane helix</keyword>
<feature type="transmembrane region" description="Helical" evidence="1">
    <location>
        <begin position="276"/>
        <end position="299"/>
    </location>
</feature>
<dbReference type="SMART" id="SM00267">
    <property type="entry name" value="GGDEF"/>
    <property type="match status" value="1"/>
</dbReference>
<feature type="domain" description="EAL" evidence="2">
    <location>
        <begin position="524"/>
        <end position="778"/>
    </location>
</feature>
<keyword evidence="1" id="KW-0472">Membrane</keyword>
<sequence length="790" mass="91043">MKLIKTTVAFAILFTSLFLYSQIWLYQQFMEQLIVHEMKSAKNDVNYYLNLLDLLEFQAFDEIETTLNRYLSERTFNTGSVNMVLKGQHQLENYFVFDSAANLAYASVDLEDSMRDALTSLVTTNWPDELTKVTIENLGMCLNESNGKLYLNVLLINPETQKGYFYQFNLTNKILTSIPSDLYQNLYISLFNKKVAMDNILILRQKTFMTDTLAAYLPNATERQLETLESGDFIVQKEATGQTVYAVLEINRENWILPASVLISNTYRNNEIVRFFMQYVIGLTLMFVVLFIAFSTISYKVIKNEIFDRIEALHDNVTESVKQNYLLPVGIKAVGRLGDIANDFEHIRKEMLERVRFIDEMSYFDTVTGVGNIYLLEEKLKTSYQNPSERNGHFLIVFEIRNIQAQFEAYGAGKMNLVYANIIALLQSVFGREAVYRKSDYAFAVLYSDEDRTAVSGQIETVRNELKTLKLEVPIEPRFIVAKYPEDGETPKILLQNIDLAQQMLQDQEIVFYSQRIKDEYLDRIALENELKQALVNHEIKVVFQPVVCPNTNIIKGVETLIRWQPGSGRKVFPDTFIPVAEQLGIIHELDQFVFEKAISMLQLWSDIYPYDFFVSINSSPKWFTNPEFLNFIRTMLARYPVDPSKVCIEIIETCLIEDIDGANDLLKQMKAMGLTIALDDFGKGYSSLNYLRKLNIDKLKIDKDFLSEMVIEVGKHNLIDSIISMAHHMSLEVVVEGVEEHEQVIYLKNLNVELIQGYYYSKPVDKQVISDILLNSGVMRVTESSGRLE</sequence>